<feature type="transmembrane region" description="Helical" evidence="1">
    <location>
        <begin position="48"/>
        <end position="68"/>
    </location>
</feature>
<dbReference type="Gene3D" id="2.60.40.1630">
    <property type="entry name" value="bacillus anthracis domain"/>
    <property type="match status" value="1"/>
</dbReference>
<dbReference type="AlphaFoldDB" id="A0ABC9TQ44"/>
<dbReference type="RefSeq" id="WP_016626982.1">
    <property type="nucleotide sequence ID" value="NZ_KE351809.1"/>
</dbReference>
<proteinExistence type="predicted"/>
<dbReference type="Proteomes" id="UP000015750">
    <property type="component" value="Unassembled WGS sequence"/>
</dbReference>
<evidence type="ECO:0000313" key="3">
    <source>
        <dbReference type="Proteomes" id="UP000015750"/>
    </source>
</evidence>
<keyword evidence="1" id="KW-0472">Membrane</keyword>
<keyword evidence="1" id="KW-1133">Transmembrane helix</keyword>
<evidence type="ECO:0000256" key="1">
    <source>
        <dbReference type="SAM" id="Phobius"/>
    </source>
</evidence>
<keyword evidence="1" id="KW-0812">Transmembrane</keyword>
<name>A0ABC9TQ44_ENTFL</name>
<gene>
    <name evidence="2" type="ORF">D358_00343</name>
</gene>
<reference evidence="2 3" key="1">
    <citation type="submission" date="2013-06" db="EMBL/GenBank/DDBJ databases">
        <authorList>
            <person name="Weinstock G."/>
            <person name="Sodergren E."/>
            <person name="Lobos E.A."/>
            <person name="Fulton L."/>
            <person name="Fulton R."/>
            <person name="Courtney L."/>
            <person name="Fronick C."/>
            <person name="O'Laughlin M."/>
            <person name="Godfrey J."/>
            <person name="Wilson R.M."/>
            <person name="Miner T."/>
            <person name="Farmer C."/>
            <person name="Delehaunty K."/>
            <person name="Cordes M."/>
            <person name="Minx P."/>
            <person name="Tomlinson C."/>
            <person name="Chen J."/>
            <person name="Wollam A."/>
            <person name="Pepin K.H."/>
            <person name="Bhonagiri V."/>
            <person name="Zhang X."/>
            <person name="Warren W."/>
            <person name="Mitreva M."/>
            <person name="Mardis E.R."/>
            <person name="Wilson R.K."/>
        </authorList>
    </citation>
    <scope>NUCLEOTIDE SEQUENCE [LARGE SCALE GENOMIC DNA]</scope>
    <source>
        <strain evidence="2 3">RP2S-4</strain>
    </source>
</reference>
<evidence type="ECO:0008006" key="4">
    <source>
        <dbReference type="Google" id="ProtNLM"/>
    </source>
</evidence>
<evidence type="ECO:0000313" key="2">
    <source>
        <dbReference type="EMBL" id="EPI11336.1"/>
    </source>
</evidence>
<comment type="caution">
    <text evidence="2">The sequence shown here is derived from an EMBL/GenBank/DDBJ whole genome shotgun (WGS) entry which is preliminary data.</text>
</comment>
<organism evidence="2 3">
    <name type="scientific">Enterococcus faecalis RP2S-4</name>
    <dbReference type="NCBI Taxonomy" id="1244145"/>
    <lineage>
        <taxon>Bacteria</taxon>
        <taxon>Bacillati</taxon>
        <taxon>Bacillota</taxon>
        <taxon>Bacilli</taxon>
        <taxon>Lactobacillales</taxon>
        <taxon>Enterococcaceae</taxon>
        <taxon>Enterococcus</taxon>
    </lineage>
</organism>
<dbReference type="EMBL" id="ATIR01000013">
    <property type="protein sequence ID" value="EPI11336.1"/>
    <property type="molecule type" value="Genomic_DNA"/>
</dbReference>
<sequence>MDDNDRIKKILEEEQEIPKEILEKLTQSRKNLLTKTKIKKKHFNKKSMAMLLIAAIAGGLMIIIQVPVSSAIEKVFGISRDQAVKKVEELESETVNLNLSSTQNDLEIKLTKFVSTKKKFAFDYQFKLRDDKLRTLLGKNTKGNIDKQMIDIGLTAEGSFENIYGGVGMLSTYRVENDTFYGSVISTFDETKVPKDKKLTLHVYSLEWIDMDEYDSAKNDAAGVTNGSFSVTPALKYEGDWSYPINYKPLLGTKIPKISSKENIENVMAVSDALQTTVRFKAPLKDLVNPYVAIYKDGFEMSPTLITRETYNPEDETYELTFSLSTLDKGNTVYTLQLNESDFFGNVLKEIGSFKIQNK</sequence>
<protein>
    <recommendedName>
        <fullName evidence="4">DUF4179 domain-containing protein</fullName>
    </recommendedName>
</protein>
<accession>A0ABC9TQ44</accession>